<dbReference type="RefSeq" id="WP_150213696.1">
    <property type="nucleotide sequence ID" value="NZ_CP029192.1"/>
</dbReference>
<accession>A0A5P2BT48</accession>
<dbReference type="AlphaFoldDB" id="A0A5P2BT48"/>
<sequence length="821" mass="86508">MSVLGSGSSSPFLAADSFEMLDEGESPAASAPPGPAAYESPFLRSYLRDGADPAVDPEAEEFAAFLAELYEPGLDDALLRLAGEAAAEHAELESGDGGAVYTDPAAVRQLMDDRYAPLVRELESAIDAVAEAGGERALHAMDEIEVDTLFEAFAAPPGGHPPGSPSFEFLFGIGNVLKKVAKGAVGLAKRGLKVVANLALGPLLAKLKPIAVALLRKAVAAGLKWLPEGLRPYAQKLAERLPLLGAGESETGDDTGRETVDATGDVRELQAEFGMRAADTVFADTEAAMDRPGAEYAREADRAAVRPDPVAELDRARERFIAELGAAEDGTDLTPQLEQFLPAALPVLKLALKLTGGRSMLVKTLAKFVAPLIRRFVGPTAAAALSRALVDAGLRLIHLEAGPEDERQAAGAAMASVVEDTVRGVAALPEHILADDTLLEGFVLEAFEQAAARNLPQILTEATYQDRPELREDLTLHGAWLPKPLRGRHRYRKYTRIPWVTVSPYQAAHIGTFCGLDLGDTLRSTLGYAPGAPVRARLHLYEAVPGTTLDSIMRGEGLEDPGGELSETPALHPLTPDAAALLLGEPALGEEAEARYMDGQLLGVGQRLYYLEAADASAAAAADPGAALATQPVAAPAPAARHTRAPASRPGRVRINLGCTDDTLRTELYLTEAEAQRLAAGLRQGRQAGQLLAPLIRPLRRRIRAALTGHRLRIVHGAVPPGAGAAALRTLPAGALNQLAVTVEEALTRGLATLLKDHREAFTAATEAPEDGATVRVVLKAAPVLARVRSVLDGRPERPGSPAAPATMNVTVTAGHATHRR</sequence>
<name>A0A5P2BT48_STRVZ</name>
<reference evidence="1 2" key="1">
    <citation type="submission" date="2018-05" db="EMBL/GenBank/DDBJ databases">
        <title>Streptomyces venezuelae.</title>
        <authorList>
            <person name="Kim W."/>
            <person name="Lee N."/>
            <person name="Cho B.-K."/>
        </authorList>
    </citation>
    <scope>NUCLEOTIDE SEQUENCE [LARGE SCALE GENOMIC DNA]</scope>
    <source>
        <strain evidence="1 2">ATCC 14584</strain>
    </source>
</reference>
<gene>
    <name evidence="1" type="ORF">DEJ48_01395</name>
</gene>
<proteinExistence type="predicted"/>
<organism evidence="1 2">
    <name type="scientific">Streptomyces venezuelae</name>
    <dbReference type="NCBI Taxonomy" id="54571"/>
    <lineage>
        <taxon>Bacteria</taxon>
        <taxon>Bacillati</taxon>
        <taxon>Actinomycetota</taxon>
        <taxon>Actinomycetes</taxon>
        <taxon>Kitasatosporales</taxon>
        <taxon>Streptomycetaceae</taxon>
        <taxon>Streptomyces</taxon>
    </lineage>
</organism>
<protein>
    <submittedName>
        <fullName evidence="1">Uncharacterized protein</fullName>
    </submittedName>
</protein>
<evidence type="ECO:0000313" key="1">
    <source>
        <dbReference type="EMBL" id="QES32251.1"/>
    </source>
</evidence>
<dbReference type="OrthoDB" id="5501404at2"/>
<evidence type="ECO:0000313" key="2">
    <source>
        <dbReference type="Proteomes" id="UP000322927"/>
    </source>
</evidence>
<dbReference type="Proteomes" id="UP000322927">
    <property type="component" value="Chromosome"/>
</dbReference>
<dbReference type="EMBL" id="CP029192">
    <property type="protein sequence ID" value="QES32251.1"/>
    <property type="molecule type" value="Genomic_DNA"/>
</dbReference>